<name>A0A2N3NI68_9PEZI</name>
<dbReference type="InParanoid" id="A0A2N3NI68"/>
<dbReference type="EMBL" id="NLAX01000004">
    <property type="protein sequence ID" value="PKS12137.1"/>
    <property type="molecule type" value="Genomic_DNA"/>
</dbReference>
<keyword evidence="1" id="KW-1133">Transmembrane helix</keyword>
<dbReference type="Pfam" id="PF11654">
    <property type="entry name" value="NCE101"/>
    <property type="match status" value="1"/>
</dbReference>
<dbReference type="OrthoDB" id="2155101at2759"/>
<dbReference type="VEuPathDB" id="FungiDB:jhhlp_001435"/>
<dbReference type="Proteomes" id="UP000233524">
    <property type="component" value="Unassembled WGS sequence"/>
</dbReference>
<dbReference type="InterPro" id="IPR024242">
    <property type="entry name" value="NCE101"/>
</dbReference>
<dbReference type="AlphaFoldDB" id="A0A2N3NI68"/>
<gene>
    <name evidence="2" type="ORF">jhhlp_001435</name>
</gene>
<keyword evidence="1" id="KW-0812">Transmembrane</keyword>
<keyword evidence="1" id="KW-0472">Membrane</keyword>
<proteinExistence type="predicted"/>
<evidence type="ECO:0000256" key="1">
    <source>
        <dbReference type="SAM" id="Phobius"/>
    </source>
</evidence>
<sequence>MAPTYIISRTMDPIFALFIGVGAAVTRIRREEMEKGRTNREIVDLALRTLQINSMVPPTQLIDADSGPNPASLFKQFGHNFI</sequence>
<evidence type="ECO:0000313" key="2">
    <source>
        <dbReference type="EMBL" id="PKS12137.1"/>
    </source>
</evidence>
<organism evidence="2 3">
    <name type="scientific">Lomentospora prolificans</name>
    <dbReference type="NCBI Taxonomy" id="41688"/>
    <lineage>
        <taxon>Eukaryota</taxon>
        <taxon>Fungi</taxon>
        <taxon>Dikarya</taxon>
        <taxon>Ascomycota</taxon>
        <taxon>Pezizomycotina</taxon>
        <taxon>Sordariomycetes</taxon>
        <taxon>Hypocreomycetidae</taxon>
        <taxon>Microascales</taxon>
        <taxon>Microascaceae</taxon>
        <taxon>Lomentospora</taxon>
    </lineage>
</organism>
<keyword evidence="3" id="KW-1185">Reference proteome</keyword>
<accession>A0A2N3NI68</accession>
<reference evidence="2 3" key="1">
    <citation type="journal article" date="2017" name="G3 (Bethesda)">
        <title>First Draft Genome Sequence of the Pathogenic Fungus Lomentospora prolificans (Formerly Scedosporium prolificans).</title>
        <authorList>
            <person name="Luo R."/>
            <person name="Zimin A."/>
            <person name="Workman R."/>
            <person name="Fan Y."/>
            <person name="Pertea G."/>
            <person name="Grossman N."/>
            <person name="Wear M.P."/>
            <person name="Jia B."/>
            <person name="Miller H."/>
            <person name="Casadevall A."/>
            <person name="Timp W."/>
            <person name="Zhang S.X."/>
            <person name="Salzberg S.L."/>
        </authorList>
    </citation>
    <scope>NUCLEOTIDE SEQUENCE [LARGE SCALE GENOMIC DNA]</scope>
    <source>
        <strain evidence="2 3">JHH-5317</strain>
    </source>
</reference>
<evidence type="ECO:0000313" key="3">
    <source>
        <dbReference type="Proteomes" id="UP000233524"/>
    </source>
</evidence>
<comment type="caution">
    <text evidence="2">The sequence shown here is derived from an EMBL/GenBank/DDBJ whole genome shotgun (WGS) entry which is preliminary data.</text>
</comment>
<dbReference type="GO" id="GO:0009306">
    <property type="term" value="P:protein secretion"/>
    <property type="evidence" value="ECO:0007669"/>
    <property type="project" value="InterPro"/>
</dbReference>
<feature type="transmembrane region" description="Helical" evidence="1">
    <location>
        <begin position="6"/>
        <end position="25"/>
    </location>
</feature>
<protein>
    <submittedName>
        <fullName evidence="2">Uncharacterized protein</fullName>
    </submittedName>
</protein>